<gene>
    <name evidence="5" type="ORF">I585_02328</name>
    <name evidence="4" type="ORF">UAI_03146</name>
</gene>
<feature type="transmembrane region" description="Helical" evidence="2">
    <location>
        <begin position="12"/>
        <end position="34"/>
    </location>
</feature>
<keyword evidence="2" id="KW-0472">Membrane</keyword>
<accession>R2RH48</accession>
<feature type="transmembrane region" description="Helical" evidence="2">
    <location>
        <begin position="83"/>
        <end position="104"/>
    </location>
</feature>
<feature type="transmembrane region" description="Helical" evidence="2">
    <location>
        <begin position="110"/>
        <end position="129"/>
    </location>
</feature>
<sequence length="223" mass="25523">MLSQPDHYTKKQGLSAFLLFLIVFLFAFLHGFLIMSSLPIALINSLNFVFPLLDLLVLVIFLRAFKDRLSSIGLHSNRLKRSIFWGILLLGVQLVFYFIVTFSFNNVTKIILGSTNLTMVLLFLNSAFVEETIYRGYIETRLTGLFRNEHIASSVTAILFILAHYPVKWISSQQFNALTFPHILLLLTLHFTCSYTYRKSGSLWGSVLLHTCYNLANSLIIFI</sequence>
<dbReference type="STRING" id="71451.RV07_GL001485"/>
<comment type="caution">
    <text evidence="4">The sequence shown here is derived from an EMBL/GenBank/DDBJ whole genome shotgun (WGS) entry which is preliminary data.</text>
</comment>
<evidence type="ECO:0000259" key="3">
    <source>
        <dbReference type="Pfam" id="PF02517"/>
    </source>
</evidence>
<keyword evidence="2" id="KW-1133">Transmembrane helix</keyword>
<organism evidence="4 6">
    <name type="scientific">Enterococcus malodoratus ATCC 43197</name>
    <dbReference type="NCBI Taxonomy" id="1158601"/>
    <lineage>
        <taxon>Bacteria</taxon>
        <taxon>Bacillati</taxon>
        <taxon>Bacillota</taxon>
        <taxon>Bacilli</taxon>
        <taxon>Lactobacillales</taxon>
        <taxon>Enterococcaceae</taxon>
        <taxon>Enterococcus</taxon>
    </lineage>
</organism>
<evidence type="ECO:0000313" key="7">
    <source>
        <dbReference type="Proteomes" id="UP000014148"/>
    </source>
</evidence>
<evidence type="ECO:0000256" key="1">
    <source>
        <dbReference type="ARBA" id="ARBA00009067"/>
    </source>
</evidence>
<dbReference type="InterPro" id="IPR003675">
    <property type="entry name" value="Rce1/LyrA-like_dom"/>
</dbReference>
<dbReference type="EMBL" id="ASWA01000003">
    <property type="protein sequence ID" value="EOT66807.1"/>
    <property type="molecule type" value="Genomic_DNA"/>
</dbReference>
<dbReference type="Proteomes" id="UP000013783">
    <property type="component" value="Unassembled WGS sequence"/>
</dbReference>
<dbReference type="Proteomes" id="UP000014148">
    <property type="component" value="Unassembled WGS sequence"/>
</dbReference>
<evidence type="ECO:0000313" key="4">
    <source>
        <dbReference type="EMBL" id="EOH75344.1"/>
    </source>
</evidence>
<name>R2RH48_9ENTE</name>
<dbReference type="Pfam" id="PF02517">
    <property type="entry name" value="Rce1-like"/>
    <property type="match status" value="1"/>
</dbReference>
<evidence type="ECO:0000313" key="5">
    <source>
        <dbReference type="EMBL" id="EOT66807.1"/>
    </source>
</evidence>
<dbReference type="EMBL" id="AJAK01000020">
    <property type="protein sequence ID" value="EOH75344.1"/>
    <property type="molecule type" value="Genomic_DNA"/>
</dbReference>
<evidence type="ECO:0000256" key="2">
    <source>
        <dbReference type="SAM" id="Phobius"/>
    </source>
</evidence>
<protein>
    <recommendedName>
        <fullName evidence="3">CAAX prenyl protease 2/Lysostaphin resistance protein A-like domain-containing protein</fullName>
    </recommendedName>
</protein>
<feature type="transmembrane region" description="Helical" evidence="2">
    <location>
        <begin position="150"/>
        <end position="167"/>
    </location>
</feature>
<keyword evidence="7" id="KW-1185">Reference proteome</keyword>
<feature type="transmembrane region" description="Helical" evidence="2">
    <location>
        <begin position="40"/>
        <end position="62"/>
    </location>
</feature>
<proteinExistence type="inferred from homology"/>
<comment type="similarity">
    <text evidence="1">Belongs to the UPF0177 family.</text>
</comment>
<dbReference type="GO" id="GO:0080120">
    <property type="term" value="P:CAAX-box protein maturation"/>
    <property type="evidence" value="ECO:0007669"/>
    <property type="project" value="UniProtKB-ARBA"/>
</dbReference>
<dbReference type="AlphaFoldDB" id="R2RH48"/>
<feature type="transmembrane region" description="Helical" evidence="2">
    <location>
        <begin position="179"/>
        <end position="197"/>
    </location>
</feature>
<dbReference type="GO" id="GO:0004175">
    <property type="term" value="F:endopeptidase activity"/>
    <property type="evidence" value="ECO:0007669"/>
    <property type="project" value="UniProtKB-ARBA"/>
</dbReference>
<dbReference type="OrthoDB" id="1523022at2"/>
<keyword evidence="2" id="KW-0812">Transmembrane</keyword>
<feature type="domain" description="CAAX prenyl protease 2/Lysostaphin resistance protein A-like" evidence="3">
    <location>
        <begin position="117"/>
        <end position="215"/>
    </location>
</feature>
<reference evidence="5 7" key="2">
    <citation type="submission" date="2013-03" db="EMBL/GenBank/DDBJ databases">
        <title>The Genome Sequence of Enterococcus malodoratus ATCC_43197 (PacBio/Illumina hybrid assembly).</title>
        <authorList>
            <consortium name="The Broad Institute Genomics Platform"/>
            <consortium name="The Broad Institute Genome Sequencing Center for Infectious Disease"/>
            <person name="Earl A."/>
            <person name="Russ C."/>
            <person name="Gilmore M."/>
            <person name="Surin D."/>
            <person name="Walker B."/>
            <person name="Young S."/>
            <person name="Zeng Q."/>
            <person name="Gargeya S."/>
            <person name="Fitzgerald M."/>
            <person name="Haas B."/>
            <person name="Abouelleil A."/>
            <person name="Allen A.W."/>
            <person name="Alvarado L."/>
            <person name="Arachchi H.M."/>
            <person name="Berlin A.M."/>
            <person name="Chapman S.B."/>
            <person name="Gainer-Dewar J."/>
            <person name="Goldberg J."/>
            <person name="Griggs A."/>
            <person name="Gujja S."/>
            <person name="Hansen M."/>
            <person name="Howarth C."/>
            <person name="Imamovic A."/>
            <person name="Ireland A."/>
            <person name="Larimer J."/>
            <person name="McCowan C."/>
            <person name="Murphy C."/>
            <person name="Pearson M."/>
            <person name="Poon T.W."/>
            <person name="Priest M."/>
            <person name="Roberts A."/>
            <person name="Saif S."/>
            <person name="Shea T."/>
            <person name="Sisk P."/>
            <person name="Sykes S."/>
            <person name="Wortman J."/>
            <person name="Nusbaum C."/>
            <person name="Birren B."/>
        </authorList>
    </citation>
    <scope>NUCLEOTIDE SEQUENCE [LARGE SCALE GENOMIC DNA]</scope>
    <source>
        <strain evidence="5 7">ATCC 43197</strain>
    </source>
</reference>
<dbReference type="PATRIC" id="fig|1158601.3.peg.3116"/>
<reference evidence="4 6" key="1">
    <citation type="submission" date="2013-02" db="EMBL/GenBank/DDBJ databases">
        <title>The Genome Sequence of Enterococcus malodoratus ATCC_43197.</title>
        <authorList>
            <consortium name="The Broad Institute Genome Sequencing Platform"/>
            <consortium name="The Broad Institute Genome Sequencing Center for Infectious Disease"/>
            <person name="Earl A.M."/>
            <person name="Gilmore M.S."/>
            <person name="Lebreton F."/>
            <person name="Walker B."/>
            <person name="Young S.K."/>
            <person name="Zeng Q."/>
            <person name="Gargeya S."/>
            <person name="Fitzgerald M."/>
            <person name="Haas B."/>
            <person name="Abouelleil A."/>
            <person name="Alvarado L."/>
            <person name="Arachchi H.M."/>
            <person name="Berlin A.M."/>
            <person name="Chapman S.B."/>
            <person name="Dewar J."/>
            <person name="Goldberg J."/>
            <person name="Griggs A."/>
            <person name="Gujja S."/>
            <person name="Hansen M."/>
            <person name="Howarth C."/>
            <person name="Imamovic A."/>
            <person name="Larimer J."/>
            <person name="McCowan C."/>
            <person name="Murphy C."/>
            <person name="Neiman D."/>
            <person name="Pearson M."/>
            <person name="Priest M."/>
            <person name="Roberts A."/>
            <person name="Saif S."/>
            <person name="Shea T."/>
            <person name="Sisk P."/>
            <person name="Sykes S."/>
            <person name="Wortman J."/>
            <person name="Nusbaum C."/>
            <person name="Birren B."/>
        </authorList>
    </citation>
    <scope>NUCLEOTIDE SEQUENCE [LARGE SCALE GENOMIC DNA]</scope>
    <source>
        <strain evidence="4 6">ATCC 43197</strain>
    </source>
</reference>
<evidence type="ECO:0000313" key="6">
    <source>
        <dbReference type="Proteomes" id="UP000013783"/>
    </source>
</evidence>